<name>A0A699WSD6_TANCI</name>
<organism evidence="1">
    <name type="scientific">Tanacetum cinerariifolium</name>
    <name type="common">Dalmatian daisy</name>
    <name type="synonym">Chrysanthemum cinerariifolium</name>
    <dbReference type="NCBI Taxonomy" id="118510"/>
    <lineage>
        <taxon>Eukaryota</taxon>
        <taxon>Viridiplantae</taxon>
        <taxon>Streptophyta</taxon>
        <taxon>Embryophyta</taxon>
        <taxon>Tracheophyta</taxon>
        <taxon>Spermatophyta</taxon>
        <taxon>Magnoliopsida</taxon>
        <taxon>eudicotyledons</taxon>
        <taxon>Gunneridae</taxon>
        <taxon>Pentapetalae</taxon>
        <taxon>asterids</taxon>
        <taxon>campanulids</taxon>
        <taxon>Asterales</taxon>
        <taxon>Asteraceae</taxon>
        <taxon>Asteroideae</taxon>
        <taxon>Anthemideae</taxon>
        <taxon>Anthemidinae</taxon>
        <taxon>Tanacetum</taxon>
    </lineage>
</organism>
<reference evidence="1" key="1">
    <citation type="journal article" date="2019" name="Sci. Rep.">
        <title>Draft genome of Tanacetum cinerariifolium, the natural source of mosquito coil.</title>
        <authorList>
            <person name="Yamashiro T."/>
            <person name="Shiraishi A."/>
            <person name="Satake H."/>
            <person name="Nakayama K."/>
        </authorList>
    </citation>
    <scope>NUCLEOTIDE SEQUENCE</scope>
</reference>
<dbReference type="EMBL" id="BKCJ011758021">
    <property type="protein sequence ID" value="GFD50495.1"/>
    <property type="molecule type" value="Genomic_DNA"/>
</dbReference>
<proteinExistence type="predicted"/>
<dbReference type="AlphaFoldDB" id="A0A699WSD6"/>
<feature type="non-terminal residue" evidence="1">
    <location>
        <position position="1"/>
    </location>
</feature>
<accession>A0A699WSD6</accession>
<gene>
    <name evidence="1" type="ORF">Tci_922464</name>
</gene>
<sequence length="118" mass="12738">SDLLRRRTSQKVQVDDTSNSVVFEELAICVVDFDVHALRAGEEDAVSAVLTTVVEVDGMSSIQIGSSRSPVCITVPKLFTLFKCTSRVVRGSTYSACVVSSVQVEIVCRLSQAVQVGR</sequence>
<protein>
    <submittedName>
        <fullName evidence="1">Uncharacterized protein</fullName>
    </submittedName>
</protein>
<feature type="non-terminal residue" evidence="1">
    <location>
        <position position="118"/>
    </location>
</feature>
<evidence type="ECO:0000313" key="1">
    <source>
        <dbReference type="EMBL" id="GFD50495.1"/>
    </source>
</evidence>
<comment type="caution">
    <text evidence="1">The sequence shown here is derived from an EMBL/GenBank/DDBJ whole genome shotgun (WGS) entry which is preliminary data.</text>
</comment>